<evidence type="ECO:0000313" key="2">
    <source>
        <dbReference type="Proteomes" id="UP000649829"/>
    </source>
</evidence>
<evidence type="ECO:0008006" key="3">
    <source>
        <dbReference type="Google" id="ProtNLM"/>
    </source>
</evidence>
<name>A0A917SYU8_9RHOB</name>
<accession>A0A917SYU8</accession>
<organism evidence="1 2">
    <name type="scientific">Pseudooceanicola nanhaiensis</name>
    <dbReference type="NCBI Taxonomy" id="375761"/>
    <lineage>
        <taxon>Bacteria</taxon>
        <taxon>Pseudomonadati</taxon>
        <taxon>Pseudomonadota</taxon>
        <taxon>Alphaproteobacteria</taxon>
        <taxon>Rhodobacterales</taxon>
        <taxon>Paracoccaceae</taxon>
        <taxon>Pseudooceanicola</taxon>
    </lineage>
</organism>
<gene>
    <name evidence="1" type="ORF">GCM10011534_24540</name>
</gene>
<proteinExistence type="predicted"/>
<dbReference type="EMBL" id="BMLF01000002">
    <property type="protein sequence ID" value="GGM01819.1"/>
    <property type="molecule type" value="Genomic_DNA"/>
</dbReference>
<reference evidence="1" key="1">
    <citation type="journal article" date="2014" name="Int. J. Syst. Evol. Microbiol.">
        <title>Complete genome sequence of Corynebacterium casei LMG S-19264T (=DSM 44701T), isolated from a smear-ripened cheese.</title>
        <authorList>
            <consortium name="US DOE Joint Genome Institute (JGI-PGF)"/>
            <person name="Walter F."/>
            <person name="Albersmeier A."/>
            <person name="Kalinowski J."/>
            <person name="Ruckert C."/>
        </authorList>
    </citation>
    <scope>NUCLEOTIDE SEQUENCE</scope>
    <source>
        <strain evidence="1">CGMCC 1.6293</strain>
    </source>
</reference>
<sequence>MPYARSVAGYDLEAHSGGLILRARSGSTEHRLDRVSGLVYTFCDGRTSNCEIAGYLAMILGDAAPGPREMDRIITRLSLLGLVEVQPSASAA</sequence>
<keyword evidence="2" id="KW-1185">Reference proteome</keyword>
<dbReference type="Proteomes" id="UP000649829">
    <property type="component" value="Unassembled WGS sequence"/>
</dbReference>
<comment type="caution">
    <text evidence="1">The sequence shown here is derived from an EMBL/GenBank/DDBJ whole genome shotgun (WGS) entry which is preliminary data.</text>
</comment>
<reference evidence="1" key="2">
    <citation type="submission" date="2020-09" db="EMBL/GenBank/DDBJ databases">
        <authorList>
            <person name="Sun Q."/>
            <person name="Zhou Y."/>
        </authorList>
    </citation>
    <scope>NUCLEOTIDE SEQUENCE</scope>
    <source>
        <strain evidence="1">CGMCC 1.6293</strain>
    </source>
</reference>
<evidence type="ECO:0000313" key="1">
    <source>
        <dbReference type="EMBL" id="GGM01819.1"/>
    </source>
</evidence>
<dbReference type="AlphaFoldDB" id="A0A917SYU8"/>
<protein>
    <recommendedName>
        <fullName evidence="3">PqqD family protein</fullName>
    </recommendedName>
</protein>
<dbReference type="RefSeq" id="WP_028287678.1">
    <property type="nucleotide sequence ID" value="NZ_BMLF01000002.1"/>
</dbReference>